<name>A0A8J7YTU7_9ARCH</name>
<evidence type="ECO:0000313" key="4">
    <source>
        <dbReference type="EMBL" id="MBX8644392.1"/>
    </source>
</evidence>
<dbReference type="GO" id="GO:0015888">
    <property type="term" value="P:thiamine transport"/>
    <property type="evidence" value="ECO:0007669"/>
    <property type="project" value="InterPro"/>
</dbReference>
<dbReference type="AlphaFoldDB" id="A0A8J7YTU7"/>
<dbReference type="EMBL" id="JAHEAC010000059">
    <property type="protein sequence ID" value="MBX8644392.1"/>
    <property type="molecule type" value="Genomic_DNA"/>
</dbReference>
<dbReference type="SUPFAM" id="SSF53850">
    <property type="entry name" value="Periplasmic binding protein-like II"/>
    <property type="match status" value="1"/>
</dbReference>
<keyword evidence="2" id="KW-0812">Transmembrane</keyword>
<proteinExistence type="predicted"/>
<dbReference type="Gene3D" id="3.40.190.10">
    <property type="entry name" value="Periplasmic binding protein-like II"/>
    <property type="match status" value="2"/>
</dbReference>
<gene>
    <name evidence="3" type="ORF">J9259_06815</name>
    <name evidence="4" type="ORF">KIY12_06705</name>
</gene>
<reference evidence="4" key="1">
    <citation type="submission" date="2021-05" db="EMBL/GenBank/DDBJ databases">
        <title>Genomic insights into ecological role and evolution of a novel Thermoplasmata order Candidatus Sysuiplasmatales.</title>
        <authorList>
            <person name="Yuan Y."/>
        </authorList>
    </citation>
    <scope>NUCLEOTIDE SEQUENCE</scope>
    <source>
        <strain evidence="4">TUT19-bin139</strain>
        <strain evidence="3">YP2-bin.285</strain>
    </source>
</reference>
<comment type="caution">
    <text evidence="4">The sequence shown here is derived from an EMBL/GenBank/DDBJ whole genome shotgun (WGS) entry which is preliminary data.</text>
</comment>
<keyword evidence="2" id="KW-1133">Transmembrane helix</keyword>
<feature type="transmembrane region" description="Helical" evidence="2">
    <location>
        <begin position="21"/>
        <end position="42"/>
    </location>
</feature>
<sequence>MTPARDMKAKTGKRLRTFERRLLAVLITAAVVTAGFAFYYSLGSGHSGRTLVVYTYSSFLAYGSNKTAAFNAVFGTFEREYNVNIVVRTPQLGLLQELELNKNHPQANLVIGLNNIDGVKAVHDGLLLRYTPPGDRYVNSTLLEEMGSAADYITPYEYAYLGIDYNVSVISHGQNFRPTFPEIASNRTLAENLLMEYPEYSATGEAFLLWQIAYYTYVLHQNWTEWWKQIAPYTQGHIFQSWSEAFSKFNTGNGTDMVVSYATDPAYNEYFGYGSSVNSTVVYSNNTAYGWRTIYGIGIVNHSSDTSLSEKFVNYFLSPTVQSELPLNEWMYPANSTVPLPPVFRYAIDPSYIFPLNTYINATEISGMIGNWIDEWILIMS</sequence>
<evidence type="ECO:0000256" key="2">
    <source>
        <dbReference type="SAM" id="Phobius"/>
    </source>
</evidence>
<organism evidence="4 5">
    <name type="scientific">Candidatus Sysuiplasma superficiale</name>
    <dbReference type="NCBI Taxonomy" id="2823368"/>
    <lineage>
        <taxon>Archaea</taxon>
        <taxon>Methanobacteriati</taxon>
        <taxon>Thermoplasmatota</taxon>
        <taxon>Thermoplasmata</taxon>
        <taxon>Candidatus Sysuiplasmatales</taxon>
        <taxon>Candidatus Sysuiplasmataceae</taxon>
        <taxon>Candidatus Sysuiplasma</taxon>
    </lineage>
</organism>
<evidence type="ECO:0000313" key="3">
    <source>
        <dbReference type="EMBL" id="MBX8632211.1"/>
    </source>
</evidence>
<dbReference type="PANTHER" id="PTHR30006">
    <property type="entry name" value="THIAMINE-BINDING PERIPLASMIC PROTEIN-RELATED"/>
    <property type="match status" value="1"/>
</dbReference>
<dbReference type="EMBL" id="JAGVSJ010000017">
    <property type="protein sequence ID" value="MBX8632211.1"/>
    <property type="molecule type" value="Genomic_DNA"/>
</dbReference>
<dbReference type="PANTHER" id="PTHR30006:SF2">
    <property type="entry name" value="ABC TRANSPORTER SUBSTRATE-BINDING PROTEIN"/>
    <property type="match status" value="1"/>
</dbReference>
<keyword evidence="2" id="KW-0472">Membrane</keyword>
<evidence type="ECO:0000313" key="5">
    <source>
        <dbReference type="Proteomes" id="UP000750197"/>
    </source>
</evidence>
<dbReference type="Proteomes" id="UP000750197">
    <property type="component" value="Unassembled WGS sequence"/>
</dbReference>
<evidence type="ECO:0000256" key="1">
    <source>
        <dbReference type="ARBA" id="ARBA00022729"/>
    </source>
</evidence>
<dbReference type="GO" id="GO:0030975">
    <property type="term" value="F:thiamine binding"/>
    <property type="evidence" value="ECO:0007669"/>
    <property type="project" value="InterPro"/>
</dbReference>
<accession>A0A8J7YTU7</accession>
<dbReference type="Proteomes" id="UP000716004">
    <property type="component" value="Unassembled WGS sequence"/>
</dbReference>
<keyword evidence="1" id="KW-0732">Signal</keyword>
<protein>
    <submittedName>
        <fullName evidence="4">Thiamine ABC transporter substrate-binding protein</fullName>
    </submittedName>
</protein>
<dbReference type="NCBIfam" id="TIGR01254">
    <property type="entry name" value="sfuA"/>
    <property type="match status" value="1"/>
</dbReference>
<dbReference type="InterPro" id="IPR005948">
    <property type="entry name" value="ThiB-like"/>
</dbReference>